<gene>
    <name evidence="1" type="ORF">GLOINDRAFT_20583</name>
</gene>
<accession>U9UDR0</accession>
<evidence type="ECO:0000313" key="1">
    <source>
        <dbReference type="EMBL" id="ESA18549.1"/>
    </source>
</evidence>
<dbReference type="EMBL" id="KI279118">
    <property type="protein sequence ID" value="ESA18549.1"/>
    <property type="molecule type" value="Genomic_DNA"/>
</dbReference>
<dbReference type="HOGENOM" id="CLU_3143725_0_0_1"/>
<proteinExistence type="predicted"/>
<dbReference type="AlphaFoldDB" id="U9UDR0"/>
<organism evidence="1">
    <name type="scientific">Rhizophagus irregularis (strain DAOM 181602 / DAOM 197198 / MUCL 43194)</name>
    <name type="common">Arbuscular mycorrhizal fungus</name>
    <name type="synonym">Glomus intraradices</name>
    <dbReference type="NCBI Taxonomy" id="747089"/>
    <lineage>
        <taxon>Eukaryota</taxon>
        <taxon>Fungi</taxon>
        <taxon>Fungi incertae sedis</taxon>
        <taxon>Mucoromycota</taxon>
        <taxon>Glomeromycotina</taxon>
        <taxon>Glomeromycetes</taxon>
        <taxon>Glomerales</taxon>
        <taxon>Glomeraceae</taxon>
        <taxon>Rhizophagus</taxon>
    </lineage>
</organism>
<name>U9UDR0_RHIID</name>
<protein>
    <submittedName>
        <fullName evidence="1">Uncharacterized protein</fullName>
    </submittedName>
</protein>
<reference evidence="1" key="1">
    <citation type="submission" date="2013-07" db="EMBL/GenBank/DDBJ databases">
        <title>The genome of an arbuscular mycorrhizal fungus provides insights into the evolution of the oldest plant symbiosis.</title>
        <authorList>
            <consortium name="DOE Joint Genome Institute"/>
            <person name="Tisserant E."/>
            <person name="Malbreil M."/>
            <person name="Kuo A."/>
            <person name="Kohler A."/>
            <person name="Symeonidi A."/>
            <person name="Balestrini R."/>
            <person name="Charron P."/>
            <person name="Duensing N."/>
            <person name="Frei-dit-Frey N."/>
            <person name="Gianinazzi-Pearson V."/>
            <person name="Gilbert B."/>
            <person name="Handa Y."/>
            <person name="Hijri M."/>
            <person name="Kaul R."/>
            <person name="Kawaguchi M."/>
            <person name="Krajinski F."/>
            <person name="Lammers P."/>
            <person name="Lapierre D."/>
            <person name="Masclaux F.G."/>
            <person name="Murat C."/>
            <person name="Morin E."/>
            <person name="Ndikumana S."/>
            <person name="Pagni M."/>
            <person name="Petitpierre D."/>
            <person name="Requena N."/>
            <person name="Rosikiewicz P."/>
            <person name="Riley R."/>
            <person name="Saito K."/>
            <person name="San Clemente H."/>
            <person name="Shapiro H."/>
            <person name="van Tuinen D."/>
            <person name="Becard G."/>
            <person name="Bonfante P."/>
            <person name="Paszkowski U."/>
            <person name="Shachar-Hill Y."/>
            <person name="Young J.P."/>
            <person name="Sanders I.R."/>
            <person name="Henrissat B."/>
            <person name="Rensing S.A."/>
            <person name="Grigoriev I.V."/>
            <person name="Corradi N."/>
            <person name="Roux C."/>
            <person name="Martin F."/>
        </authorList>
    </citation>
    <scope>NUCLEOTIDE SEQUENCE</scope>
    <source>
        <strain evidence="1">DAOM 197198</strain>
    </source>
</reference>
<sequence length="49" mass="5654">MPNKGDQITSSIMIKNEIRIINLPMYKNSENIFDENSKNNGNDRNNNIT</sequence>